<dbReference type="PATRIC" id="fig|35623.3.peg.1320"/>
<dbReference type="FunCoup" id="A0A061AD86">
    <property type="interactions" value="1"/>
</dbReference>
<dbReference type="STRING" id="35623.Aocu_13210"/>
<gene>
    <name evidence="8" type="ORF">Aocu_13210</name>
</gene>
<dbReference type="HOGENOM" id="CLU_063199_1_0_14"/>
<comment type="subcellular location">
    <subcellularLocation>
        <location evidence="1">Cell membrane</location>
        <topology evidence="1">Multi-pass membrane protein</topology>
    </subcellularLocation>
</comment>
<feature type="domain" description="DUF2179" evidence="7">
    <location>
        <begin position="267"/>
        <end position="321"/>
    </location>
</feature>
<keyword evidence="5 6" id="KW-0472">Membrane</keyword>
<evidence type="ECO:0000313" key="9">
    <source>
        <dbReference type="Proteomes" id="UP000032434"/>
    </source>
</evidence>
<evidence type="ECO:0000256" key="6">
    <source>
        <dbReference type="SAM" id="Phobius"/>
    </source>
</evidence>
<dbReference type="Proteomes" id="UP000032434">
    <property type="component" value="Chromosome 1"/>
</dbReference>
<dbReference type="InterPro" id="IPR051461">
    <property type="entry name" value="UPF0750_membrane"/>
</dbReference>
<evidence type="ECO:0000256" key="1">
    <source>
        <dbReference type="ARBA" id="ARBA00004651"/>
    </source>
</evidence>
<evidence type="ECO:0000256" key="5">
    <source>
        <dbReference type="ARBA" id="ARBA00023136"/>
    </source>
</evidence>
<dbReference type="GO" id="GO:0005886">
    <property type="term" value="C:plasma membrane"/>
    <property type="evidence" value="ECO:0007669"/>
    <property type="project" value="UniProtKB-SubCell"/>
</dbReference>
<dbReference type="InterPro" id="IPR015867">
    <property type="entry name" value="N-reg_PII/ATP_PRibTrfase_C"/>
</dbReference>
<dbReference type="RefSeq" id="WP_045749813.1">
    <property type="nucleotide sequence ID" value="NZ_FUZK01000001.1"/>
</dbReference>
<dbReference type="PIRSF" id="PIRSF006483">
    <property type="entry name" value="Membrane_protein_YitT"/>
    <property type="match status" value="1"/>
</dbReference>
<dbReference type="EMBL" id="LK028559">
    <property type="protein sequence ID" value="CDR31394.1"/>
    <property type="molecule type" value="Genomic_DNA"/>
</dbReference>
<dbReference type="CDD" id="cd16380">
    <property type="entry name" value="YitT_C"/>
    <property type="match status" value="1"/>
</dbReference>
<feature type="transmembrane region" description="Helical" evidence="6">
    <location>
        <begin position="79"/>
        <end position="97"/>
    </location>
</feature>
<dbReference type="PANTHER" id="PTHR33545">
    <property type="entry name" value="UPF0750 MEMBRANE PROTEIN YITT-RELATED"/>
    <property type="match status" value="1"/>
</dbReference>
<dbReference type="KEGG" id="aoc:Aocu_13210"/>
<name>A0A061AD86_9MOLU</name>
<organism evidence="8 9">
    <name type="scientific">Acholeplasma oculi</name>
    <dbReference type="NCBI Taxonomy" id="35623"/>
    <lineage>
        <taxon>Bacteria</taxon>
        <taxon>Bacillati</taxon>
        <taxon>Mycoplasmatota</taxon>
        <taxon>Mollicutes</taxon>
        <taxon>Acholeplasmatales</taxon>
        <taxon>Acholeplasmataceae</taxon>
        <taxon>Acholeplasma</taxon>
    </lineage>
</organism>
<evidence type="ECO:0000259" key="7">
    <source>
        <dbReference type="Pfam" id="PF10035"/>
    </source>
</evidence>
<evidence type="ECO:0000313" key="8">
    <source>
        <dbReference type="EMBL" id="CDR31394.1"/>
    </source>
</evidence>
<feature type="transmembrane region" description="Helical" evidence="6">
    <location>
        <begin position="135"/>
        <end position="157"/>
    </location>
</feature>
<dbReference type="OrthoDB" id="9779786at2"/>
<dbReference type="InterPro" id="IPR003740">
    <property type="entry name" value="YitT"/>
</dbReference>
<feature type="transmembrane region" description="Helical" evidence="6">
    <location>
        <begin position="178"/>
        <end position="198"/>
    </location>
</feature>
<evidence type="ECO:0000256" key="3">
    <source>
        <dbReference type="ARBA" id="ARBA00022692"/>
    </source>
</evidence>
<protein>
    <recommendedName>
        <fullName evidence="7">DUF2179 domain-containing protein</fullName>
    </recommendedName>
</protein>
<dbReference type="Pfam" id="PF10035">
    <property type="entry name" value="DUF2179"/>
    <property type="match status" value="1"/>
</dbReference>
<keyword evidence="2" id="KW-1003">Cell membrane</keyword>
<dbReference type="Gene3D" id="3.30.70.120">
    <property type="match status" value="1"/>
</dbReference>
<accession>A0A061AD86</accession>
<dbReference type="InterPro" id="IPR019264">
    <property type="entry name" value="DUF2179"/>
</dbReference>
<dbReference type="AlphaFoldDB" id="A0A061AD86"/>
<dbReference type="Pfam" id="PF02588">
    <property type="entry name" value="YitT_membrane"/>
    <property type="match status" value="1"/>
</dbReference>
<proteinExistence type="predicted"/>
<keyword evidence="3 6" id="KW-0812">Transmembrane</keyword>
<evidence type="ECO:0000256" key="2">
    <source>
        <dbReference type="ARBA" id="ARBA00022475"/>
    </source>
</evidence>
<feature type="transmembrane region" description="Helical" evidence="6">
    <location>
        <begin position="210"/>
        <end position="230"/>
    </location>
</feature>
<dbReference type="PANTHER" id="PTHR33545:SF5">
    <property type="entry name" value="UPF0750 MEMBRANE PROTEIN YITT"/>
    <property type="match status" value="1"/>
</dbReference>
<keyword evidence="9" id="KW-1185">Reference proteome</keyword>
<feature type="transmembrane region" description="Helical" evidence="6">
    <location>
        <begin position="104"/>
        <end position="123"/>
    </location>
</feature>
<keyword evidence="4 6" id="KW-1133">Transmembrane helix</keyword>
<dbReference type="InParanoid" id="A0A061AD86"/>
<reference evidence="9" key="1">
    <citation type="submission" date="2014-05" db="EMBL/GenBank/DDBJ databases">
        <authorList>
            <person name="Kube M."/>
        </authorList>
    </citation>
    <scope>NUCLEOTIDE SEQUENCE [LARGE SCALE GENOMIC DNA]</scope>
</reference>
<feature type="transmembrane region" description="Helical" evidence="6">
    <location>
        <begin position="21"/>
        <end position="42"/>
    </location>
</feature>
<sequence length="329" mass="36019">MNKIKAYLTSDTFVKKIKPEVIRTFAVIFFTMIYGFGVTWFLESSVIPMYTGGIPGLAQLIRDFMKYTLLWDISSFEGLFLSLFVILANVPIMLIGWFGVSKKFVIYSLISVLIQATMLGFIPKISLGLDTESQALTATILGGILIGIGVGGALKYGTSTGGLDIIAQYLSLKKGKSVGFISMVMNIGIALLGGIITAPDLIDRGVLSGVDQVFAAAGIVISYTILRIVITTIMTDRLHTAYQFILVEIITDNPNDIISDILVKIYRGVTLINVQGGYTRKDKTLIKVVISSYELTSLHQMVNEVDPKAFITIMPVKQVFGNFKKKTIA</sequence>
<evidence type="ECO:0000256" key="4">
    <source>
        <dbReference type="ARBA" id="ARBA00022989"/>
    </source>
</evidence>